<organism evidence="1 2">
    <name type="scientific">Adineta steineri</name>
    <dbReference type="NCBI Taxonomy" id="433720"/>
    <lineage>
        <taxon>Eukaryota</taxon>
        <taxon>Metazoa</taxon>
        <taxon>Spiralia</taxon>
        <taxon>Gnathifera</taxon>
        <taxon>Rotifera</taxon>
        <taxon>Eurotatoria</taxon>
        <taxon>Bdelloidea</taxon>
        <taxon>Adinetida</taxon>
        <taxon>Adinetidae</taxon>
        <taxon>Adineta</taxon>
    </lineage>
</organism>
<name>A0A820FPC2_9BILA</name>
<proteinExistence type="predicted"/>
<dbReference type="AlphaFoldDB" id="A0A820FPC2"/>
<protein>
    <submittedName>
        <fullName evidence="1">Uncharacterized protein</fullName>
    </submittedName>
</protein>
<comment type="caution">
    <text evidence="1">The sequence shown here is derived from an EMBL/GenBank/DDBJ whole genome shotgun (WGS) entry which is preliminary data.</text>
</comment>
<sequence length="54" mass="6253">NQEDLSISNYSHIGGLILESNKQYLMNSIQTDSSLAYQTWQLNYVYVYVDDGLF</sequence>
<reference evidence="1" key="1">
    <citation type="submission" date="2021-02" db="EMBL/GenBank/DDBJ databases">
        <authorList>
            <person name="Nowell W R."/>
        </authorList>
    </citation>
    <scope>NUCLEOTIDE SEQUENCE</scope>
</reference>
<dbReference type="Proteomes" id="UP000663844">
    <property type="component" value="Unassembled WGS sequence"/>
</dbReference>
<evidence type="ECO:0000313" key="2">
    <source>
        <dbReference type="Proteomes" id="UP000663844"/>
    </source>
</evidence>
<gene>
    <name evidence="1" type="ORF">OXD698_LOCUS44185</name>
</gene>
<evidence type="ECO:0000313" key="1">
    <source>
        <dbReference type="EMBL" id="CAF4264860.1"/>
    </source>
</evidence>
<feature type="non-terminal residue" evidence="1">
    <location>
        <position position="1"/>
    </location>
</feature>
<accession>A0A820FPC2</accession>
<dbReference type="EMBL" id="CAJOAZ010013271">
    <property type="protein sequence ID" value="CAF4264860.1"/>
    <property type="molecule type" value="Genomic_DNA"/>
</dbReference>